<keyword evidence="4" id="KW-1185">Reference proteome</keyword>
<dbReference type="Pfam" id="PF02194">
    <property type="entry name" value="PXA"/>
    <property type="match status" value="1"/>
</dbReference>
<dbReference type="Proteomes" id="UP000191024">
    <property type="component" value="Chromosome H"/>
</dbReference>
<accession>A0A1G4KJP4</accession>
<dbReference type="AlphaFoldDB" id="A0A1G4KJP4"/>
<keyword evidence="1" id="KW-0175">Coiled coil</keyword>
<name>A0A1G4KJP4_9SACH</name>
<feature type="coiled-coil region" evidence="1">
    <location>
        <begin position="354"/>
        <end position="381"/>
    </location>
</feature>
<sequence>MCDILYNPNSRVISKYQRKLKPTAADTVLDLDVQFVSPHPRNSPPYLRDLIKSIYPAELCARIEKQTESTLAFHALCALILKNYVSSWYGPKIATTDAELMESVYNFLCFIQESSRKAEIDWQHFLLDDVPYLMVLHSEAFYLAMLTNGGYHEFMQMNRNSGLNSGKLTSALLSSLEEGSRLEYFFLLALFQQLILGRLLESALEPAVLLQFTINSTQKVIKILRRRENEKSFLHFILAVFNFLTQLISCLFARPKKGGYAKQDDCRRPVLYSYVFSFIKLSVNLEGRRPLLYACYKYLQWALARNSLLNRSLQKTVFNIFNRTFTNTDNLNSALLGMKGFLFPKDNKLSLKNQNLSQEQINELKVNCEKALRQLSDILKLRLFLGLEDSDIHRLVQYFSTDKRMNAHFVSCMSASLLSRFKESC</sequence>
<protein>
    <submittedName>
        <fullName evidence="3">LAMI_0H18316g1_1</fullName>
    </submittedName>
</protein>
<evidence type="ECO:0000259" key="2">
    <source>
        <dbReference type="Pfam" id="PF02194"/>
    </source>
</evidence>
<evidence type="ECO:0000313" key="3">
    <source>
        <dbReference type="EMBL" id="SCV04692.1"/>
    </source>
</evidence>
<dbReference type="OrthoDB" id="5582218at2759"/>
<evidence type="ECO:0000313" key="4">
    <source>
        <dbReference type="Proteomes" id="UP000191024"/>
    </source>
</evidence>
<gene>
    <name evidence="3" type="ORF">LAMI_0H18316G</name>
</gene>
<dbReference type="EMBL" id="LT598468">
    <property type="protein sequence ID" value="SCV04692.1"/>
    <property type="molecule type" value="Genomic_DNA"/>
</dbReference>
<feature type="domain" description="PXA" evidence="2">
    <location>
        <begin position="71"/>
        <end position="172"/>
    </location>
</feature>
<dbReference type="STRING" id="1230905.A0A1G4KJP4"/>
<evidence type="ECO:0000256" key="1">
    <source>
        <dbReference type="SAM" id="Coils"/>
    </source>
</evidence>
<proteinExistence type="predicted"/>
<dbReference type="InterPro" id="IPR003114">
    <property type="entry name" value="Phox_assoc"/>
</dbReference>
<reference evidence="4" key="1">
    <citation type="submission" date="2016-03" db="EMBL/GenBank/DDBJ databases">
        <authorList>
            <person name="Devillers H."/>
        </authorList>
    </citation>
    <scope>NUCLEOTIDE SEQUENCE [LARGE SCALE GENOMIC DNA]</scope>
</reference>
<organism evidence="3 4">
    <name type="scientific">Lachancea mirantina</name>
    <dbReference type="NCBI Taxonomy" id="1230905"/>
    <lineage>
        <taxon>Eukaryota</taxon>
        <taxon>Fungi</taxon>
        <taxon>Dikarya</taxon>
        <taxon>Ascomycota</taxon>
        <taxon>Saccharomycotina</taxon>
        <taxon>Saccharomycetes</taxon>
        <taxon>Saccharomycetales</taxon>
        <taxon>Saccharomycetaceae</taxon>
        <taxon>Lachancea</taxon>
    </lineage>
</organism>